<accession>A0ABD3G1T5</accession>
<keyword evidence="4 7" id="KW-0472">Membrane</keyword>
<reference evidence="8 9" key="1">
    <citation type="submission" date="2024-09" db="EMBL/GenBank/DDBJ databases">
        <title>Genome sequencing and assembly of Phytophthora oleae, isolate VK10A, causative agent of rot of olive drupes.</title>
        <authorList>
            <person name="Conti Taguali S."/>
            <person name="Riolo M."/>
            <person name="La Spada F."/>
            <person name="Cacciola S.O."/>
            <person name="Dionisio G."/>
        </authorList>
    </citation>
    <scope>NUCLEOTIDE SEQUENCE [LARGE SCALE GENOMIC DNA]</scope>
    <source>
        <strain evidence="8 9">VK10A</strain>
    </source>
</reference>
<gene>
    <name evidence="8" type="ORF">V7S43_002512</name>
</gene>
<comment type="caution">
    <text evidence="8">The sequence shown here is derived from an EMBL/GenBank/DDBJ whole genome shotgun (WGS) entry which is preliminary data.</text>
</comment>
<dbReference type="GO" id="GO:0008610">
    <property type="term" value="P:lipid biosynthetic process"/>
    <property type="evidence" value="ECO:0007669"/>
    <property type="project" value="UniProtKB-ARBA"/>
</dbReference>
<organism evidence="8 9">
    <name type="scientific">Phytophthora oleae</name>
    <dbReference type="NCBI Taxonomy" id="2107226"/>
    <lineage>
        <taxon>Eukaryota</taxon>
        <taxon>Sar</taxon>
        <taxon>Stramenopiles</taxon>
        <taxon>Oomycota</taxon>
        <taxon>Peronosporomycetes</taxon>
        <taxon>Peronosporales</taxon>
        <taxon>Peronosporaceae</taxon>
        <taxon>Phytophthora</taxon>
    </lineage>
</organism>
<keyword evidence="7" id="KW-0812">Transmembrane</keyword>
<comment type="similarity">
    <text evidence="2 5">Belongs to the CDP-alcohol phosphatidyltransferase class-I family.</text>
</comment>
<evidence type="ECO:0000313" key="9">
    <source>
        <dbReference type="Proteomes" id="UP001632037"/>
    </source>
</evidence>
<dbReference type="Pfam" id="PF01066">
    <property type="entry name" value="CDP-OH_P_transf"/>
    <property type="match status" value="1"/>
</dbReference>
<comment type="subcellular location">
    <subcellularLocation>
        <location evidence="1">Membrane</location>
    </subcellularLocation>
</comment>
<dbReference type="Gene3D" id="1.20.120.1760">
    <property type="match status" value="1"/>
</dbReference>
<feature type="transmembrane region" description="Helical" evidence="7">
    <location>
        <begin position="340"/>
        <end position="357"/>
    </location>
</feature>
<dbReference type="InterPro" id="IPR048254">
    <property type="entry name" value="CDP_ALCOHOL_P_TRANSF_CS"/>
</dbReference>
<evidence type="ECO:0000256" key="1">
    <source>
        <dbReference type="ARBA" id="ARBA00004370"/>
    </source>
</evidence>
<dbReference type="InterPro" id="IPR000462">
    <property type="entry name" value="CDP-OH_P_trans"/>
</dbReference>
<dbReference type="PIRSF" id="PIRSF015665">
    <property type="entry name" value="CHOPT"/>
    <property type="match status" value="1"/>
</dbReference>
<feature type="transmembrane region" description="Helical" evidence="7">
    <location>
        <begin position="209"/>
        <end position="229"/>
    </location>
</feature>
<proteinExistence type="inferred from homology"/>
<feature type="transmembrane region" description="Helical" evidence="7">
    <location>
        <begin position="274"/>
        <end position="295"/>
    </location>
</feature>
<dbReference type="PANTHER" id="PTHR10414">
    <property type="entry name" value="ETHANOLAMINEPHOSPHOTRANSFERASE"/>
    <property type="match status" value="1"/>
</dbReference>
<name>A0ABD3G1T5_9STRA</name>
<sequence length="400" mass="44280">MVLTRSAAAKAESEVPSLHPEPETKPQAYRYVTEEGVKHILAYRYSGSDASLLYNHVISPAAQWLVDHVLSPRLAPNAITIGALSLVILSHAIMLCYSPNMVEEAPRWVYANAGFSLLFYQILDVADGKQARKTGNSSPLGLLFDHGCDALNVVVSACTFASTIMLGPTYWSLLIFLAPAMVFFMATWEEYYTGTLALPIINGPNEGLLIMYSIYIGTAIVGPTVWTQPNILFPDLNNNHVFVLITITSALGQCLFSAVVAIRSMERKAKDGAAALFGITPFIALVFLSALWVLWSPSDVFTDHPRLLIWTVGFVFAKMVMHMMLSHMCEEPYWLLRKTFLIQLVVSFLLVAGLVPWGRESSVVQLFFVISLSAYAHMIYFLSTELASILGIRIFKVKQG</sequence>
<dbReference type="PROSITE" id="PS00379">
    <property type="entry name" value="CDP_ALCOHOL_P_TRANSF"/>
    <property type="match status" value="1"/>
</dbReference>
<keyword evidence="3 5" id="KW-0808">Transferase</keyword>
<dbReference type="InterPro" id="IPR043130">
    <property type="entry name" value="CDP-OH_PTrfase_TM_dom"/>
</dbReference>
<evidence type="ECO:0000256" key="2">
    <source>
        <dbReference type="ARBA" id="ARBA00010441"/>
    </source>
</evidence>
<feature type="transmembrane region" description="Helical" evidence="7">
    <location>
        <begin position="241"/>
        <end position="262"/>
    </location>
</feature>
<feature type="transmembrane region" description="Helical" evidence="7">
    <location>
        <begin position="170"/>
        <end position="188"/>
    </location>
</feature>
<keyword evidence="9" id="KW-1185">Reference proteome</keyword>
<protein>
    <recommendedName>
        <fullName evidence="10">CDP-alcohol phosphatidyltransferase</fullName>
    </recommendedName>
</protein>
<dbReference type="InterPro" id="IPR014472">
    <property type="entry name" value="CHOPT"/>
</dbReference>
<evidence type="ECO:0008006" key="10">
    <source>
        <dbReference type="Google" id="ProtNLM"/>
    </source>
</evidence>
<feature type="region of interest" description="Disordered" evidence="6">
    <location>
        <begin position="1"/>
        <end position="24"/>
    </location>
</feature>
<evidence type="ECO:0000256" key="6">
    <source>
        <dbReference type="SAM" id="MobiDB-lite"/>
    </source>
</evidence>
<dbReference type="GO" id="GO:0016020">
    <property type="term" value="C:membrane"/>
    <property type="evidence" value="ECO:0007669"/>
    <property type="project" value="UniProtKB-SubCell"/>
</dbReference>
<dbReference type="GO" id="GO:0016740">
    <property type="term" value="F:transferase activity"/>
    <property type="evidence" value="ECO:0007669"/>
    <property type="project" value="UniProtKB-KW"/>
</dbReference>
<dbReference type="AlphaFoldDB" id="A0ABD3G1T5"/>
<dbReference type="EMBL" id="JBIMZQ010000004">
    <property type="protein sequence ID" value="KAL3671844.1"/>
    <property type="molecule type" value="Genomic_DNA"/>
</dbReference>
<evidence type="ECO:0000256" key="5">
    <source>
        <dbReference type="RuleBase" id="RU003750"/>
    </source>
</evidence>
<dbReference type="Proteomes" id="UP001632037">
    <property type="component" value="Unassembled WGS sequence"/>
</dbReference>
<evidence type="ECO:0000313" key="8">
    <source>
        <dbReference type="EMBL" id="KAL3671844.1"/>
    </source>
</evidence>
<feature type="transmembrane region" description="Helical" evidence="7">
    <location>
        <begin position="307"/>
        <end position="328"/>
    </location>
</feature>
<keyword evidence="7" id="KW-1133">Transmembrane helix</keyword>
<evidence type="ECO:0000256" key="7">
    <source>
        <dbReference type="SAM" id="Phobius"/>
    </source>
</evidence>
<feature type="transmembrane region" description="Helical" evidence="7">
    <location>
        <begin position="74"/>
        <end position="97"/>
    </location>
</feature>
<dbReference type="PANTHER" id="PTHR10414:SF37">
    <property type="entry name" value="BB IN A BOXCAR, ISOFORM C"/>
    <property type="match status" value="1"/>
</dbReference>
<evidence type="ECO:0000256" key="3">
    <source>
        <dbReference type="ARBA" id="ARBA00022679"/>
    </source>
</evidence>
<evidence type="ECO:0000256" key="4">
    <source>
        <dbReference type="ARBA" id="ARBA00023136"/>
    </source>
</evidence>